<protein>
    <submittedName>
        <fullName evidence="1">Uncharacterized protein</fullName>
    </submittedName>
</protein>
<organism evidence="1 2">
    <name type="scientific">Amycolatopsis camponoti</name>
    <dbReference type="NCBI Taxonomy" id="2606593"/>
    <lineage>
        <taxon>Bacteria</taxon>
        <taxon>Bacillati</taxon>
        <taxon>Actinomycetota</taxon>
        <taxon>Actinomycetes</taxon>
        <taxon>Pseudonocardiales</taxon>
        <taxon>Pseudonocardiaceae</taxon>
        <taxon>Amycolatopsis</taxon>
    </lineage>
</organism>
<keyword evidence="2" id="KW-1185">Reference proteome</keyword>
<name>A0A6I8M7U9_9PSEU</name>
<evidence type="ECO:0000313" key="2">
    <source>
        <dbReference type="Proteomes" id="UP000399805"/>
    </source>
</evidence>
<reference evidence="1 2" key="1">
    <citation type="submission" date="2019-09" db="EMBL/GenBank/DDBJ databases">
        <authorList>
            <person name="Leyn A S."/>
        </authorList>
    </citation>
    <scope>NUCLEOTIDE SEQUENCE [LARGE SCALE GENOMIC DNA]</scope>
    <source>
        <strain evidence="1">AA231_1</strain>
    </source>
</reference>
<dbReference type="Proteomes" id="UP000399805">
    <property type="component" value="Unassembled WGS sequence"/>
</dbReference>
<gene>
    <name evidence="1" type="ORF">AA23TX_08787</name>
</gene>
<dbReference type="AlphaFoldDB" id="A0A6I8M7U9"/>
<accession>A0A6I8M7U9</accession>
<sequence length="50" mass="5440">MIRRARKPHLSALFADVQAIDAARRLSTVDLLPSYHADVHLEAQGSAITG</sequence>
<proteinExistence type="predicted"/>
<dbReference type="EMBL" id="CABVGP010000003">
    <property type="protein sequence ID" value="VVJ23904.1"/>
    <property type="molecule type" value="Genomic_DNA"/>
</dbReference>
<evidence type="ECO:0000313" key="1">
    <source>
        <dbReference type="EMBL" id="VVJ23904.1"/>
    </source>
</evidence>
<dbReference type="RefSeq" id="WP_155548636.1">
    <property type="nucleotide sequence ID" value="NZ_CABVGP010000003.1"/>
</dbReference>